<evidence type="ECO:0000313" key="10">
    <source>
        <dbReference type="EMBL" id="CCE94216.1"/>
    </source>
</evidence>
<feature type="compositionally biased region" description="Acidic residues" evidence="8">
    <location>
        <begin position="92"/>
        <end position="111"/>
    </location>
</feature>
<feature type="domain" description="RRM" evidence="9">
    <location>
        <begin position="248"/>
        <end position="332"/>
    </location>
</feature>
<dbReference type="AlphaFoldDB" id="G9A022"/>
<feature type="compositionally biased region" description="Basic residues" evidence="8">
    <location>
        <begin position="391"/>
        <end position="403"/>
    </location>
</feature>
<evidence type="ECO:0000313" key="11">
    <source>
        <dbReference type="Proteomes" id="UP000005627"/>
    </source>
</evidence>
<feature type="compositionally biased region" description="Basic and acidic residues" evidence="8">
    <location>
        <begin position="38"/>
        <end position="63"/>
    </location>
</feature>
<evidence type="ECO:0000256" key="5">
    <source>
        <dbReference type="ARBA" id="ARBA00022884"/>
    </source>
</evidence>
<keyword evidence="11" id="KW-1185">Reference proteome</keyword>
<evidence type="ECO:0000256" key="1">
    <source>
        <dbReference type="ARBA" id="ARBA00002475"/>
    </source>
</evidence>
<keyword evidence="6" id="KW-0539">Nucleus</keyword>
<feature type="region of interest" description="Disordered" evidence="8">
    <location>
        <begin position="38"/>
        <end position="123"/>
    </location>
</feature>
<evidence type="ECO:0000256" key="3">
    <source>
        <dbReference type="ARBA" id="ARBA00007077"/>
    </source>
</evidence>
<sequence>MSTSISNLFGDVDPEKVDEGVSKLFSSSLGPVNEAEIKSKKRTVIEVSKETEQVVEETVKEEVAVPLKKKQKKKDDDTELEDRYYAKLAGEEPTEEPTEEPVSEESDEKSDIEEKPKAGESAKAIDLKEDELKKAERTVFVGNLSSEVITSKKVAKEFKRLFSGLEDEASVIESIRFRSISFDEALPRKVAFVQQKLHKSRESVNAYVVYKDKGAVKKACAKLNGHVFLQRHLRVDSVTHPAVHENKRSIFVGNLDFEEDDESLWLHFKDCGEIEYVRLVRDAKTNMGKGFAYIQFKDFQSVNKALLLNDKPMQSVKPNGPKRKLRVSRCKNIKKIVGNKTSGSKLNDHHKTKIGRAKKVLGKADRATVGKELTVEGLRATKGTGPVSSVLKKKKQRSKTGRVTKRSVALQKISGIILM</sequence>
<accession>G9A022</accession>
<dbReference type="EMBL" id="HE616749">
    <property type="protein sequence ID" value="CCE94216.1"/>
    <property type="molecule type" value="Genomic_DNA"/>
</dbReference>
<dbReference type="GeneID" id="11501538"/>
<comment type="similarity">
    <text evidence="3">Belongs to the RRM RBM34 family.</text>
</comment>
<dbReference type="GO" id="GO:0019843">
    <property type="term" value="F:rRNA binding"/>
    <property type="evidence" value="ECO:0007669"/>
    <property type="project" value="EnsemblFungi"/>
</dbReference>
<dbReference type="GO" id="GO:0000463">
    <property type="term" value="P:maturation of LSU-rRNA from tricistronic rRNA transcript (SSU-rRNA, 5.8S rRNA, LSU-rRNA)"/>
    <property type="evidence" value="ECO:0007669"/>
    <property type="project" value="EnsemblFungi"/>
</dbReference>
<dbReference type="PANTHER" id="PTHR23236">
    <property type="entry name" value="EUKARYOTIC TRANSLATION INITIATION FACTOR 4B/4H"/>
    <property type="match status" value="1"/>
</dbReference>
<feature type="compositionally biased region" description="Basic and acidic residues" evidence="8">
    <location>
        <begin position="112"/>
        <end position="123"/>
    </location>
</feature>
<dbReference type="GO" id="GO:0005730">
    <property type="term" value="C:nucleolus"/>
    <property type="evidence" value="ECO:0007669"/>
    <property type="project" value="UniProtKB-SubCell"/>
</dbReference>
<evidence type="ECO:0000256" key="7">
    <source>
        <dbReference type="PROSITE-ProRule" id="PRU00176"/>
    </source>
</evidence>
<evidence type="ECO:0000256" key="2">
    <source>
        <dbReference type="ARBA" id="ARBA00004604"/>
    </source>
</evidence>
<dbReference type="PROSITE" id="PS50102">
    <property type="entry name" value="RRM"/>
    <property type="match status" value="2"/>
</dbReference>
<reference evidence="10 11" key="1">
    <citation type="journal article" date="2011" name="Proc. Natl. Acad. Sci. U.S.A.">
        <title>Evolutionary erosion of yeast sex chromosomes by mating-type switching accidents.</title>
        <authorList>
            <person name="Gordon J.L."/>
            <person name="Armisen D."/>
            <person name="Proux-Wera E."/>
            <person name="Oheigeartaigh S.S."/>
            <person name="Byrne K.P."/>
            <person name="Wolfe K.H."/>
        </authorList>
    </citation>
    <scope>NUCLEOTIDE SEQUENCE [LARGE SCALE GENOMIC DNA]</scope>
    <source>
        <strain evidence="11">ATCC 10662 / CBS 1146 / NBRC 0425 / NCYC 2629 / NRRL Y-866</strain>
    </source>
</reference>
<protein>
    <recommendedName>
        <fullName evidence="4">Nucleolar protein 12</fullName>
    </recommendedName>
</protein>
<dbReference type="InterPro" id="IPR035979">
    <property type="entry name" value="RBD_domain_sf"/>
</dbReference>
<proteinExistence type="inferred from homology"/>
<dbReference type="RefSeq" id="XP_003683427.1">
    <property type="nucleotide sequence ID" value="XM_003683379.1"/>
</dbReference>
<dbReference type="OrthoDB" id="442677at2759"/>
<evidence type="ECO:0000256" key="4">
    <source>
        <dbReference type="ARBA" id="ARBA00015520"/>
    </source>
</evidence>
<dbReference type="Gene3D" id="3.30.70.330">
    <property type="match status" value="2"/>
</dbReference>
<dbReference type="SMART" id="SM00360">
    <property type="entry name" value="RRM"/>
    <property type="match status" value="2"/>
</dbReference>
<keyword evidence="5 7" id="KW-0694">RNA-binding</keyword>
<feature type="domain" description="RRM" evidence="9">
    <location>
        <begin position="137"/>
        <end position="240"/>
    </location>
</feature>
<dbReference type="SUPFAM" id="SSF54928">
    <property type="entry name" value="RNA-binding domain, RBD"/>
    <property type="match status" value="2"/>
</dbReference>
<dbReference type="Pfam" id="PF00076">
    <property type="entry name" value="RRM_1"/>
    <property type="match status" value="1"/>
</dbReference>
<comment type="subcellular location">
    <subcellularLocation>
        <location evidence="2">Nucleus</location>
        <location evidence="2">Nucleolus</location>
    </subcellularLocation>
</comment>
<gene>
    <name evidence="10" type="primary">TDEL0H03570</name>
    <name evidence="10" type="ORF">TDEL_0H03570</name>
</gene>
<dbReference type="PANTHER" id="PTHR23236:SF25">
    <property type="entry name" value="RNA-BINDING PROTEIN 34"/>
    <property type="match status" value="1"/>
</dbReference>
<dbReference type="InterPro" id="IPR012677">
    <property type="entry name" value="Nucleotide-bd_a/b_plait_sf"/>
</dbReference>
<dbReference type="eggNOG" id="KOG0118">
    <property type="taxonomic scope" value="Eukaryota"/>
</dbReference>
<evidence type="ECO:0000256" key="8">
    <source>
        <dbReference type="SAM" id="MobiDB-lite"/>
    </source>
</evidence>
<name>G9A022_TORDE</name>
<dbReference type="GO" id="GO:0030684">
    <property type="term" value="C:preribosome"/>
    <property type="evidence" value="ECO:0007669"/>
    <property type="project" value="EnsemblFungi"/>
</dbReference>
<dbReference type="InParanoid" id="G9A022"/>
<evidence type="ECO:0000259" key="9">
    <source>
        <dbReference type="PROSITE" id="PS50102"/>
    </source>
</evidence>
<organism evidence="10 11">
    <name type="scientific">Torulaspora delbrueckii</name>
    <name type="common">Yeast</name>
    <name type="synonym">Candida colliculosa</name>
    <dbReference type="NCBI Taxonomy" id="4950"/>
    <lineage>
        <taxon>Eukaryota</taxon>
        <taxon>Fungi</taxon>
        <taxon>Dikarya</taxon>
        <taxon>Ascomycota</taxon>
        <taxon>Saccharomycotina</taxon>
        <taxon>Saccharomycetes</taxon>
        <taxon>Saccharomycetales</taxon>
        <taxon>Saccharomycetaceae</taxon>
        <taxon>Torulaspora</taxon>
    </lineage>
</organism>
<dbReference type="FunCoup" id="G9A022">
    <property type="interactions" value="938"/>
</dbReference>
<feature type="compositionally biased region" description="Basic and acidic residues" evidence="8">
    <location>
        <begin position="73"/>
        <end position="85"/>
    </location>
</feature>
<evidence type="ECO:0000256" key="6">
    <source>
        <dbReference type="ARBA" id="ARBA00023242"/>
    </source>
</evidence>
<dbReference type="Proteomes" id="UP000005627">
    <property type="component" value="Chromosome 8"/>
</dbReference>
<dbReference type="InterPro" id="IPR000504">
    <property type="entry name" value="RRM_dom"/>
</dbReference>
<feature type="region of interest" description="Disordered" evidence="8">
    <location>
        <begin position="384"/>
        <end position="403"/>
    </location>
</feature>
<dbReference type="HOGENOM" id="CLU_006468_0_0_1"/>
<dbReference type="STRING" id="1076872.G9A022"/>
<comment type="function">
    <text evidence="1">Involved in pre-25S rRNA processing.</text>
</comment>
<dbReference type="KEGG" id="tdl:TDEL_0H03570"/>